<dbReference type="SUPFAM" id="SSF52922">
    <property type="entry name" value="TK C-terminal domain-like"/>
    <property type="match status" value="1"/>
</dbReference>
<evidence type="ECO:0000256" key="2">
    <source>
        <dbReference type="ARBA" id="ARBA00007131"/>
    </source>
</evidence>
<protein>
    <submittedName>
        <fullName evidence="5">Transketolase family protein</fullName>
    </submittedName>
</protein>
<evidence type="ECO:0000313" key="6">
    <source>
        <dbReference type="Proteomes" id="UP000261257"/>
    </source>
</evidence>
<comment type="cofactor">
    <cofactor evidence="1">
        <name>thiamine diphosphate</name>
        <dbReference type="ChEBI" id="CHEBI:58937"/>
    </cofactor>
</comment>
<evidence type="ECO:0000313" key="5">
    <source>
        <dbReference type="EMBL" id="RGM07008.1"/>
    </source>
</evidence>
<evidence type="ECO:0000259" key="4">
    <source>
        <dbReference type="SMART" id="SM00861"/>
    </source>
</evidence>
<dbReference type="AlphaFoldDB" id="A0A3E4UCB2"/>
<dbReference type="Pfam" id="PF02779">
    <property type="entry name" value="Transket_pyr"/>
    <property type="match status" value="1"/>
</dbReference>
<dbReference type="InterPro" id="IPR009014">
    <property type="entry name" value="Transketo_C/PFOR_II"/>
</dbReference>
<dbReference type="SUPFAM" id="SSF52518">
    <property type="entry name" value="Thiamin diphosphate-binding fold (THDP-binding)"/>
    <property type="match status" value="1"/>
</dbReference>
<dbReference type="SMART" id="SM00861">
    <property type="entry name" value="Transket_pyr"/>
    <property type="match status" value="1"/>
</dbReference>
<organism evidence="5 6">
    <name type="scientific">Hungatella hathewayi</name>
    <dbReference type="NCBI Taxonomy" id="154046"/>
    <lineage>
        <taxon>Bacteria</taxon>
        <taxon>Bacillati</taxon>
        <taxon>Bacillota</taxon>
        <taxon>Clostridia</taxon>
        <taxon>Lachnospirales</taxon>
        <taxon>Lachnospiraceae</taxon>
        <taxon>Hungatella</taxon>
    </lineage>
</organism>
<reference evidence="5 6" key="1">
    <citation type="submission" date="2018-08" db="EMBL/GenBank/DDBJ databases">
        <title>A genome reference for cultivated species of the human gut microbiota.</title>
        <authorList>
            <person name="Zou Y."/>
            <person name="Xue W."/>
            <person name="Luo G."/>
        </authorList>
    </citation>
    <scope>NUCLEOTIDE SEQUENCE [LARGE SCALE GENOMIC DNA]</scope>
    <source>
        <strain evidence="5 6">TF05-11AC</strain>
    </source>
</reference>
<dbReference type="InterPro" id="IPR005475">
    <property type="entry name" value="Transketolase-like_Pyr-bd"/>
</dbReference>
<dbReference type="InterPro" id="IPR051157">
    <property type="entry name" value="PDH/Transketolase"/>
</dbReference>
<feature type="domain" description="Transketolase-like pyrimidine-binding" evidence="4">
    <location>
        <begin position="10"/>
        <end position="176"/>
    </location>
</feature>
<dbReference type="InterPro" id="IPR029061">
    <property type="entry name" value="THDP-binding"/>
</dbReference>
<evidence type="ECO:0000256" key="1">
    <source>
        <dbReference type="ARBA" id="ARBA00001964"/>
    </source>
</evidence>
<evidence type="ECO:0000256" key="3">
    <source>
        <dbReference type="ARBA" id="ARBA00023052"/>
    </source>
</evidence>
<dbReference type="Pfam" id="PF02780">
    <property type="entry name" value="Transketolase_C"/>
    <property type="match status" value="1"/>
</dbReference>
<dbReference type="FunFam" id="3.40.50.970:FF:000129">
    <property type="entry name" value="Transketolase"/>
    <property type="match status" value="1"/>
</dbReference>
<dbReference type="Proteomes" id="UP000261257">
    <property type="component" value="Unassembled WGS sequence"/>
</dbReference>
<name>A0A3E4UCB2_9FIRM</name>
<dbReference type="EMBL" id="QSSQ01000004">
    <property type="protein sequence ID" value="RGM07008.1"/>
    <property type="molecule type" value="Genomic_DNA"/>
</dbReference>
<dbReference type="Gene3D" id="3.40.50.920">
    <property type="match status" value="1"/>
</dbReference>
<comment type="similarity">
    <text evidence="2">Belongs to the transketolase family.</text>
</comment>
<accession>A0A3E4UCB2</accession>
<dbReference type="PANTHER" id="PTHR43825">
    <property type="entry name" value="PYRUVATE DEHYDROGENASE E1 COMPONENT"/>
    <property type="match status" value="1"/>
</dbReference>
<keyword evidence="3" id="KW-0786">Thiamine pyrophosphate</keyword>
<proteinExistence type="inferred from homology"/>
<sequence length="323" mass="35399">MSMIYEREERPLKEVYSDLLVEYGRKDPRIVIVEADLMKSGSTDKFQQEFPDRTFDVGVAEANMICVAAGLSLMGKIPFTHTFAVFASRRCCDQINQSVAYAGCNVKMCGSDPGITTELNGGTHMAMDDVGIMRSIPEMTIFEPVDSRQLRAVFPQILNLETPVYIRLFRPNATRIFTGEETDFRLGKGIVLREGSDVTILSSGIMVAEALKAAELLEKQQIQAEIINIHTIKPLDTRLIIESAAKTGCVVTAENGSIYNGLGSAAAECPAEHLPRPMKRIGVQDCFGQIGHLEELLNAFHMAAEDIAAAAAELVRNKEKGGL</sequence>
<gene>
    <name evidence="5" type="ORF">DXC39_08035</name>
</gene>
<dbReference type="PANTHER" id="PTHR43825:SF1">
    <property type="entry name" value="TRANSKETOLASE-LIKE PYRIMIDINE-BINDING DOMAIN-CONTAINING PROTEIN"/>
    <property type="match status" value="1"/>
</dbReference>
<comment type="caution">
    <text evidence="5">The sequence shown here is derived from an EMBL/GenBank/DDBJ whole genome shotgun (WGS) entry which is preliminary data.</text>
</comment>
<dbReference type="InterPro" id="IPR033248">
    <property type="entry name" value="Transketolase_C"/>
</dbReference>
<dbReference type="Gene3D" id="3.40.50.970">
    <property type="match status" value="1"/>
</dbReference>
<dbReference type="CDD" id="cd07033">
    <property type="entry name" value="TPP_PYR_DXS_TK_like"/>
    <property type="match status" value="1"/>
</dbReference>